<sequence length="49" mass="5556">MPSFGSVSGYFAKDKDHVYHEDDVLKDADAASFVHLEARILKIKSYLLQ</sequence>
<gene>
    <name evidence="1" type="ORF">EJ377_04945</name>
</gene>
<reference evidence="1 2" key="1">
    <citation type="submission" date="2018-12" db="EMBL/GenBank/DDBJ databases">
        <title>Draft Genome Sequence of Chryseobacterium arthrosphaerae strain ED882-96 Isolated from the Blood of a Patient with Liver Cirrhosis in Taiwan.</title>
        <authorList>
            <person name="Lin J.-N."/>
            <person name="Lai C.-H."/>
            <person name="Yang C.-H."/>
            <person name="Huang Y.-H."/>
        </authorList>
    </citation>
    <scope>NUCLEOTIDE SEQUENCE [LARGE SCALE GENOMIC DNA]</scope>
    <source>
        <strain evidence="1 2">ED882-96</strain>
    </source>
</reference>
<evidence type="ECO:0000313" key="1">
    <source>
        <dbReference type="EMBL" id="RTZ50459.1"/>
    </source>
</evidence>
<dbReference type="AlphaFoldDB" id="A0A432E225"/>
<organism evidence="1 2">
    <name type="scientific">Chryseobacterium arthrosphaerae</name>
    <dbReference type="NCBI Taxonomy" id="651561"/>
    <lineage>
        <taxon>Bacteria</taxon>
        <taxon>Pseudomonadati</taxon>
        <taxon>Bacteroidota</taxon>
        <taxon>Flavobacteriia</taxon>
        <taxon>Flavobacteriales</taxon>
        <taxon>Weeksellaceae</taxon>
        <taxon>Chryseobacterium group</taxon>
        <taxon>Chryseobacterium</taxon>
    </lineage>
</organism>
<evidence type="ECO:0000313" key="2">
    <source>
        <dbReference type="Proteomes" id="UP000276953"/>
    </source>
</evidence>
<protein>
    <submittedName>
        <fullName evidence="1">Uncharacterized protein</fullName>
    </submittedName>
</protein>
<name>A0A432E225_9FLAO</name>
<accession>A0A432E225</accession>
<dbReference type="Proteomes" id="UP000276953">
    <property type="component" value="Unassembled WGS sequence"/>
</dbReference>
<dbReference type="EMBL" id="RYFC01000001">
    <property type="protein sequence ID" value="RTZ50459.1"/>
    <property type="molecule type" value="Genomic_DNA"/>
</dbReference>
<comment type="caution">
    <text evidence="1">The sequence shown here is derived from an EMBL/GenBank/DDBJ whole genome shotgun (WGS) entry which is preliminary data.</text>
</comment>
<proteinExistence type="predicted"/>